<dbReference type="InParanoid" id="A2D7D5"/>
<keyword evidence="2" id="KW-1185">Reference proteome</keyword>
<accession>A2D7D5</accession>
<reference evidence="1" key="2">
    <citation type="journal article" date="2007" name="Science">
        <title>Draft genome sequence of the sexually transmitted pathogen Trichomonas vaginalis.</title>
        <authorList>
            <person name="Carlton J.M."/>
            <person name="Hirt R.P."/>
            <person name="Silva J.C."/>
            <person name="Delcher A.L."/>
            <person name="Schatz M."/>
            <person name="Zhao Q."/>
            <person name="Wortman J.R."/>
            <person name="Bidwell S.L."/>
            <person name="Alsmark U.C.M."/>
            <person name="Besteiro S."/>
            <person name="Sicheritz-Ponten T."/>
            <person name="Noel C.J."/>
            <person name="Dacks J.B."/>
            <person name="Foster P.G."/>
            <person name="Simillion C."/>
            <person name="Van de Peer Y."/>
            <person name="Miranda-Saavedra D."/>
            <person name="Barton G.J."/>
            <person name="Westrop G.D."/>
            <person name="Mueller S."/>
            <person name="Dessi D."/>
            <person name="Fiori P.L."/>
            <person name="Ren Q."/>
            <person name="Paulsen I."/>
            <person name="Zhang H."/>
            <person name="Bastida-Corcuera F.D."/>
            <person name="Simoes-Barbosa A."/>
            <person name="Brown M.T."/>
            <person name="Hayes R.D."/>
            <person name="Mukherjee M."/>
            <person name="Okumura C.Y."/>
            <person name="Schneider R."/>
            <person name="Smith A.J."/>
            <person name="Vanacova S."/>
            <person name="Villalvazo M."/>
            <person name="Haas B.J."/>
            <person name="Pertea M."/>
            <person name="Feldblyum T.V."/>
            <person name="Utterback T.R."/>
            <person name="Shu C.L."/>
            <person name="Osoegawa K."/>
            <person name="de Jong P.J."/>
            <person name="Hrdy I."/>
            <person name="Horvathova L."/>
            <person name="Zubacova Z."/>
            <person name="Dolezal P."/>
            <person name="Malik S.B."/>
            <person name="Logsdon J.M. Jr."/>
            <person name="Henze K."/>
            <person name="Gupta A."/>
            <person name="Wang C.C."/>
            <person name="Dunne R.L."/>
            <person name="Upcroft J.A."/>
            <person name="Upcroft P."/>
            <person name="White O."/>
            <person name="Salzberg S.L."/>
            <person name="Tang P."/>
            <person name="Chiu C.-H."/>
            <person name="Lee Y.-S."/>
            <person name="Embley T.M."/>
            <person name="Coombs G.H."/>
            <person name="Mottram J.C."/>
            <person name="Tachezy J."/>
            <person name="Fraser-Liggett C.M."/>
            <person name="Johnson P.J."/>
        </authorList>
    </citation>
    <scope>NUCLEOTIDE SEQUENCE [LARGE SCALE GENOMIC DNA]</scope>
    <source>
        <strain evidence="1">G3</strain>
    </source>
</reference>
<dbReference type="VEuPathDB" id="TrichDB:TVAGG3_0992770"/>
<dbReference type="EMBL" id="DS113177">
    <property type="protein sequence ID" value="EAY23652.1"/>
    <property type="molecule type" value="Genomic_DNA"/>
</dbReference>
<gene>
    <name evidence="1" type="ORF">TVAG_119890</name>
</gene>
<proteinExistence type="predicted"/>
<sequence>MNSRIFPSVVILYVVDLKNTLKLNSETFEDTAKTIIELIKTSQVSYGYVSFIINNQSRINQKNIKILADLAYMLINKEHINYIYNGKCKRLNTLLHYYGVKIPRPDIYLNKSFTKEELIDGE</sequence>
<reference evidence="1" key="1">
    <citation type="submission" date="2006-10" db="EMBL/GenBank/DDBJ databases">
        <authorList>
            <person name="Amadeo P."/>
            <person name="Zhao Q."/>
            <person name="Wortman J."/>
            <person name="Fraser-Liggett C."/>
            <person name="Carlton J."/>
        </authorList>
    </citation>
    <scope>NUCLEOTIDE SEQUENCE</scope>
    <source>
        <strain evidence="1">G3</strain>
    </source>
</reference>
<dbReference type="KEGG" id="tva:4720760"/>
<dbReference type="AlphaFoldDB" id="A2D7D5"/>
<name>A2D7D5_TRIV3</name>
<organism evidence="1 2">
    <name type="scientific">Trichomonas vaginalis (strain ATCC PRA-98 / G3)</name>
    <dbReference type="NCBI Taxonomy" id="412133"/>
    <lineage>
        <taxon>Eukaryota</taxon>
        <taxon>Metamonada</taxon>
        <taxon>Parabasalia</taxon>
        <taxon>Trichomonadida</taxon>
        <taxon>Trichomonadidae</taxon>
        <taxon>Trichomonas</taxon>
    </lineage>
</organism>
<dbReference type="VEuPathDB" id="TrichDB:TVAG_119890"/>
<dbReference type="RefSeq" id="XP_001276900.1">
    <property type="nucleotide sequence ID" value="XM_001276899.1"/>
</dbReference>
<evidence type="ECO:0000313" key="2">
    <source>
        <dbReference type="Proteomes" id="UP000001542"/>
    </source>
</evidence>
<dbReference type="Proteomes" id="UP000001542">
    <property type="component" value="Unassembled WGS sequence"/>
</dbReference>
<evidence type="ECO:0000313" key="1">
    <source>
        <dbReference type="EMBL" id="EAY23652.1"/>
    </source>
</evidence>
<protein>
    <submittedName>
        <fullName evidence="1">Uncharacterized protein</fullName>
    </submittedName>
</protein>